<evidence type="ECO:0000256" key="1">
    <source>
        <dbReference type="ARBA" id="ARBA00004141"/>
    </source>
</evidence>
<dbReference type="Proteomes" id="UP001153714">
    <property type="component" value="Chromosome 16"/>
</dbReference>
<dbReference type="Gene3D" id="1.20.1250.20">
    <property type="entry name" value="MFS general substrate transporter like domains"/>
    <property type="match status" value="1"/>
</dbReference>
<evidence type="ECO:0008006" key="8">
    <source>
        <dbReference type="Google" id="ProtNLM"/>
    </source>
</evidence>
<dbReference type="InterPro" id="IPR036259">
    <property type="entry name" value="MFS_trans_sf"/>
</dbReference>
<keyword evidence="2 5" id="KW-0812">Transmembrane</keyword>
<dbReference type="SUPFAM" id="SSF103473">
    <property type="entry name" value="MFS general substrate transporter"/>
    <property type="match status" value="1"/>
</dbReference>
<name>A0A9N9QZE8_9NEOP</name>
<sequence length="261" mass="28996">MTDNVESVEQTNKMYSGSDIKGWGVRHTQCILLFLTLSCAYLVRSFMAVALVAMVHNENTQMKNNMSISYSYIGIDNSTNTSNVPISKEDFKLDGIFNTMLIIPPRIFPVPWRKILSCPGLVAIVASHIGFTWGKLTILTEIPSYMDKVMGVNIKTVNHVDISPNFAGTMMSISNFVGNAIGSLSPVVAGLILTDVTNPLLWRQVFFISAGFYFITNLFYLIFGTGELAEWNDPTCYNEVPLHETTKIETDAANLESDQLL</sequence>
<proteinExistence type="predicted"/>
<reference evidence="6" key="2">
    <citation type="submission" date="2022-10" db="EMBL/GenBank/DDBJ databases">
        <authorList>
            <consortium name="ENA_rothamsted_submissions"/>
            <consortium name="culmorum"/>
            <person name="King R."/>
        </authorList>
    </citation>
    <scope>NUCLEOTIDE SEQUENCE</scope>
</reference>
<dbReference type="GO" id="GO:0006820">
    <property type="term" value="P:monoatomic anion transport"/>
    <property type="evidence" value="ECO:0007669"/>
    <property type="project" value="TreeGrafter"/>
</dbReference>
<dbReference type="GO" id="GO:0016020">
    <property type="term" value="C:membrane"/>
    <property type="evidence" value="ECO:0007669"/>
    <property type="project" value="UniProtKB-SubCell"/>
</dbReference>
<keyword evidence="4 5" id="KW-0472">Membrane</keyword>
<evidence type="ECO:0000256" key="5">
    <source>
        <dbReference type="SAM" id="Phobius"/>
    </source>
</evidence>
<evidence type="ECO:0000313" key="7">
    <source>
        <dbReference type="Proteomes" id="UP001153714"/>
    </source>
</evidence>
<keyword evidence="7" id="KW-1185">Reference proteome</keyword>
<dbReference type="EMBL" id="OU893347">
    <property type="protein sequence ID" value="CAG9786467.1"/>
    <property type="molecule type" value="Genomic_DNA"/>
</dbReference>
<dbReference type="AlphaFoldDB" id="A0A9N9QZE8"/>
<reference evidence="6" key="1">
    <citation type="submission" date="2021-12" db="EMBL/GenBank/DDBJ databases">
        <authorList>
            <person name="King R."/>
        </authorList>
    </citation>
    <scope>NUCLEOTIDE SEQUENCE</scope>
</reference>
<feature type="transmembrane region" description="Helical" evidence="5">
    <location>
        <begin position="173"/>
        <end position="193"/>
    </location>
</feature>
<dbReference type="PANTHER" id="PTHR11662">
    <property type="entry name" value="SOLUTE CARRIER FAMILY 17"/>
    <property type="match status" value="1"/>
</dbReference>
<accession>A0A9N9QZE8</accession>
<dbReference type="InterPro" id="IPR050382">
    <property type="entry name" value="MFS_Na/Anion_cotransporter"/>
</dbReference>
<evidence type="ECO:0000256" key="4">
    <source>
        <dbReference type="ARBA" id="ARBA00023136"/>
    </source>
</evidence>
<organism evidence="6 7">
    <name type="scientific">Diatraea saccharalis</name>
    <name type="common">sugarcane borer</name>
    <dbReference type="NCBI Taxonomy" id="40085"/>
    <lineage>
        <taxon>Eukaryota</taxon>
        <taxon>Metazoa</taxon>
        <taxon>Ecdysozoa</taxon>
        <taxon>Arthropoda</taxon>
        <taxon>Hexapoda</taxon>
        <taxon>Insecta</taxon>
        <taxon>Pterygota</taxon>
        <taxon>Neoptera</taxon>
        <taxon>Endopterygota</taxon>
        <taxon>Lepidoptera</taxon>
        <taxon>Glossata</taxon>
        <taxon>Ditrysia</taxon>
        <taxon>Pyraloidea</taxon>
        <taxon>Crambidae</taxon>
        <taxon>Crambinae</taxon>
        <taxon>Diatraea</taxon>
    </lineage>
</organism>
<evidence type="ECO:0000313" key="6">
    <source>
        <dbReference type="EMBL" id="CAG9786467.1"/>
    </source>
</evidence>
<feature type="transmembrane region" description="Helical" evidence="5">
    <location>
        <begin position="31"/>
        <end position="55"/>
    </location>
</feature>
<keyword evidence="3 5" id="KW-1133">Transmembrane helix</keyword>
<evidence type="ECO:0000256" key="3">
    <source>
        <dbReference type="ARBA" id="ARBA00022989"/>
    </source>
</evidence>
<feature type="transmembrane region" description="Helical" evidence="5">
    <location>
        <begin position="205"/>
        <end position="223"/>
    </location>
</feature>
<gene>
    <name evidence="6" type="ORF">DIATSA_LOCUS4417</name>
</gene>
<comment type="subcellular location">
    <subcellularLocation>
        <location evidence="1">Membrane</location>
        <topology evidence="1">Multi-pass membrane protein</topology>
    </subcellularLocation>
</comment>
<dbReference type="PANTHER" id="PTHR11662:SF399">
    <property type="entry name" value="FI19708P1-RELATED"/>
    <property type="match status" value="1"/>
</dbReference>
<dbReference type="GO" id="GO:0022857">
    <property type="term" value="F:transmembrane transporter activity"/>
    <property type="evidence" value="ECO:0007669"/>
    <property type="project" value="TreeGrafter"/>
</dbReference>
<evidence type="ECO:0000256" key="2">
    <source>
        <dbReference type="ARBA" id="ARBA00022692"/>
    </source>
</evidence>
<protein>
    <recommendedName>
        <fullName evidence="8">Inorganic phosphate cotransporter</fullName>
    </recommendedName>
</protein>
<dbReference type="OrthoDB" id="2985014at2759"/>